<feature type="transmembrane region" description="Helical" evidence="1">
    <location>
        <begin position="154"/>
        <end position="177"/>
    </location>
</feature>
<feature type="transmembrane region" description="Helical" evidence="1">
    <location>
        <begin position="197"/>
        <end position="216"/>
    </location>
</feature>
<keyword evidence="1" id="KW-0472">Membrane</keyword>
<dbReference type="AlphaFoldDB" id="A0A2T1ALS7"/>
<dbReference type="EMBL" id="PVUF01000002">
    <property type="protein sequence ID" value="PRZ49512.1"/>
    <property type="molecule type" value="Genomic_DNA"/>
</dbReference>
<feature type="transmembrane region" description="Helical" evidence="1">
    <location>
        <begin position="86"/>
        <end position="103"/>
    </location>
</feature>
<comment type="caution">
    <text evidence="2">The sequence shown here is derived from an EMBL/GenBank/DDBJ whole genome shotgun (WGS) entry which is preliminary data.</text>
</comment>
<name>A0A2T1ALS7_TRISK</name>
<accession>A0A2T1ALS7</accession>
<evidence type="ECO:0000313" key="2">
    <source>
        <dbReference type="EMBL" id="PRZ49512.1"/>
    </source>
</evidence>
<keyword evidence="1" id="KW-0812">Transmembrane</keyword>
<evidence type="ECO:0000256" key="1">
    <source>
        <dbReference type="SAM" id="Phobius"/>
    </source>
</evidence>
<sequence>MSTISDSHIDVLEPALLETRRKLRSVAIEFLALTGLLVGVVLAVMIDLKLLKTSVSEASLTEALQAVLVLASALIFIWRAMREVEARGYLIGLATLFTCMFIRENDAYLDQVYHGFWAVPVGIAAVAGAVLIGRYKATLVEPLTSQIEERHSTFMFMGLLIVLVFSRLFGTGALWQAAMGAEYNATFKTIVQEGLELLGYALIVFGSVLSLTYCRFERRHPEANPTNGIAASI</sequence>
<feature type="transmembrane region" description="Helical" evidence="1">
    <location>
        <begin position="58"/>
        <end position="79"/>
    </location>
</feature>
<reference evidence="2 3" key="1">
    <citation type="submission" date="2018-03" db="EMBL/GenBank/DDBJ databases">
        <title>Genomic Encyclopedia of Archaeal and Bacterial Type Strains, Phase II (KMG-II): from individual species to whole genera.</title>
        <authorList>
            <person name="Goeker M."/>
        </authorList>
    </citation>
    <scope>NUCLEOTIDE SEQUENCE [LARGE SCALE GENOMIC DNA]</scope>
    <source>
        <strain evidence="2 3">DSM 25328</strain>
    </source>
</reference>
<feature type="transmembrane region" description="Helical" evidence="1">
    <location>
        <begin position="26"/>
        <end position="46"/>
    </location>
</feature>
<feature type="transmembrane region" description="Helical" evidence="1">
    <location>
        <begin position="115"/>
        <end position="133"/>
    </location>
</feature>
<protein>
    <submittedName>
        <fullName evidence="2">Uncharacterized protein</fullName>
    </submittedName>
</protein>
<gene>
    <name evidence="2" type="ORF">CLV89_102256</name>
</gene>
<dbReference type="Proteomes" id="UP000237718">
    <property type="component" value="Unassembled WGS sequence"/>
</dbReference>
<organism evidence="2 3">
    <name type="scientific">Tritonibacter scottomollicae</name>
    <name type="common">Epibacterium scottomollicae</name>
    <dbReference type="NCBI Taxonomy" id="483013"/>
    <lineage>
        <taxon>Bacteria</taxon>
        <taxon>Pseudomonadati</taxon>
        <taxon>Pseudomonadota</taxon>
        <taxon>Alphaproteobacteria</taxon>
        <taxon>Rhodobacterales</taxon>
        <taxon>Paracoccaceae</taxon>
        <taxon>Tritonibacter</taxon>
    </lineage>
</organism>
<dbReference type="RefSeq" id="WP_106162574.1">
    <property type="nucleotide sequence ID" value="NZ_PVUF01000002.1"/>
</dbReference>
<evidence type="ECO:0000313" key="3">
    <source>
        <dbReference type="Proteomes" id="UP000237718"/>
    </source>
</evidence>
<keyword evidence="1" id="KW-1133">Transmembrane helix</keyword>
<dbReference type="OrthoDB" id="1425700at2"/>
<proteinExistence type="predicted"/>